<dbReference type="InterPro" id="IPR002871">
    <property type="entry name" value="NIF_FeS_clus_asmbl_NifU_N"/>
</dbReference>
<accession>A0ABP7KFF3</accession>
<gene>
    <name evidence="2" type="ORF">GCM10022404_27110</name>
</gene>
<dbReference type="Gene3D" id="3.90.1010.10">
    <property type="match status" value="1"/>
</dbReference>
<dbReference type="Proteomes" id="UP001399917">
    <property type="component" value="Unassembled WGS sequence"/>
</dbReference>
<keyword evidence="3" id="KW-1185">Reference proteome</keyword>
<dbReference type="Pfam" id="PF01592">
    <property type="entry name" value="NifU_N"/>
    <property type="match status" value="1"/>
</dbReference>
<protein>
    <submittedName>
        <fullName evidence="2">Iron-sulfur cluster assembly scaffold protein</fullName>
    </submittedName>
</protein>
<sequence>MVFSFSKRATCPIYLGKCLIGNARKTTKMSNDLAKLYSTRLLALAADIPHVGRLEAPQATVRERAPLCGSTVTVDMDIEDDRVQHFAQDVKACALGQAAAAVVGANIIGCTHAQIARAKRELAAFLKENGPVPAAPFDGFEALLPARDYKNRHASILLAITAADQAFAQAAEKDCA</sequence>
<proteinExistence type="predicted"/>
<evidence type="ECO:0000259" key="1">
    <source>
        <dbReference type="Pfam" id="PF01592"/>
    </source>
</evidence>
<comment type="caution">
    <text evidence="2">The sequence shown here is derived from an EMBL/GenBank/DDBJ whole genome shotgun (WGS) entry which is preliminary data.</text>
</comment>
<name>A0ABP7KFF3_9RHOB</name>
<evidence type="ECO:0000313" key="3">
    <source>
        <dbReference type="Proteomes" id="UP001399917"/>
    </source>
</evidence>
<evidence type="ECO:0000313" key="2">
    <source>
        <dbReference type="EMBL" id="GAA3875935.1"/>
    </source>
</evidence>
<dbReference type="CDD" id="cd06664">
    <property type="entry name" value="IscU_like"/>
    <property type="match status" value="1"/>
</dbReference>
<reference evidence="3" key="1">
    <citation type="journal article" date="2019" name="Int. J. Syst. Evol. Microbiol.">
        <title>The Global Catalogue of Microorganisms (GCM) 10K type strain sequencing project: providing services to taxonomists for standard genome sequencing and annotation.</title>
        <authorList>
            <consortium name="The Broad Institute Genomics Platform"/>
            <consortium name="The Broad Institute Genome Sequencing Center for Infectious Disease"/>
            <person name="Wu L."/>
            <person name="Ma J."/>
        </authorList>
    </citation>
    <scope>NUCLEOTIDE SEQUENCE [LARGE SCALE GENOMIC DNA]</scope>
    <source>
        <strain evidence="3">JCM 17190</strain>
    </source>
</reference>
<dbReference type="EMBL" id="BAABDF010000007">
    <property type="protein sequence ID" value="GAA3875935.1"/>
    <property type="molecule type" value="Genomic_DNA"/>
</dbReference>
<organism evidence="2 3">
    <name type="scientific">Celeribacter arenosi</name>
    <dbReference type="NCBI Taxonomy" id="792649"/>
    <lineage>
        <taxon>Bacteria</taxon>
        <taxon>Pseudomonadati</taxon>
        <taxon>Pseudomonadota</taxon>
        <taxon>Alphaproteobacteria</taxon>
        <taxon>Rhodobacterales</taxon>
        <taxon>Roseobacteraceae</taxon>
        <taxon>Celeribacter</taxon>
    </lineage>
</organism>
<dbReference type="SUPFAM" id="SSF82649">
    <property type="entry name" value="SufE/NifU"/>
    <property type="match status" value="1"/>
</dbReference>
<feature type="domain" description="NIF system FeS cluster assembly NifU N-terminal" evidence="1">
    <location>
        <begin position="40"/>
        <end position="127"/>
    </location>
</feature>